<comment type="caution">
    <text evidence="2">The sequence shown here is derived from an EMBL/GenBank/DDBJ whole genome shotgun (WGS) entry which is preliminary data.</text>
</comment>
<dbReference type="GeneID" id="43599195"/>
<feature type="region of interest" description="Disordered" evidence="1">
    <location>
        <begin position="550"/>
        <end position="571"/>
    </location>
</feature>
<dbReference type="Proteomes" id="UP000254866">
    <property type="component" value="Unassembled WGS sequence"/>
</dbReference>
<dbReference type="OrthoDB" id="4749037at2759"/>
<sequence length="571" mass="64348">MQEDNNDSGVLPLETSLENIREEIVAISASPPETTPDNNPEGTIVIDTGDPLPETALNNMSEDTTAVGSGLSPPQTSLNMQEDTPAIDIGVLRPGTAPINIHDTIAIGSGLPPQELLVEASKSVAPSLLTTLTIRLDSIPQISNLAALEASPYEQDHVYEPDFLMQPQRGFKHEVNPDKLMYNNMNSIHEGRFPWMRYPPPANAAYTLDSDGHDPKLHYKWQQHHRLESKVRHYDWQPSRDDLVREGGNRNLHEDLVVGMVQDAFDDQETVTRGEVLANDIKFDRVTWVMGTPGVSGIVYPPEEQREEFISNINDNEDGGGDMEKCSKCGQFHIIPGSPITLADRDTCLSQLPDWFPREFANTTKNPWDIYIQLLNSIVLVEEVEKGYNHQKDPTGPEWDLHFHAKGEQWSTLHARDWGGWWKCRSGKNAPDAERKCRHCHRTKTAEEKKTLLKKKGPSLSVRKQFLQATMERLFKEQGQKDKDAALEMLRRDGIPQYYGPPIDDAAKSELFQKQALLRAKSIPDIFQNWAAMRASAHVDDVEAEADREAYAESEEFSSTPRPKPITSFFL</sequence>
<evidence type="ECO:0000313" key="2">
    <source>
        <dbReference type="EMBL" id="RDL35734.1"/>
    </source>
</evidence>
<dbReference type="RefSeq" id="XP_031868390.1">
    <property type="nucleotide sequence ID" value="XM_032014969.1"/>
</dbReference>
<evidence type="ECO:0000313" key="3">
    <source>
        <dbReference type="Proteomes" id="UP000254866"/>
    </source>
</evidence>
<accession>A0A370TJN7</accession>
<proteinExistence type="predicted"/>
<evidence type="ECO:0000256" key="1">
    <source>
        <dbReference type="SAM" id="MobiDB-lite"/>
    </source>
</evidence>
<reference evidence="2 3" key="1">
    <citation type="journal article" date="2018" name="IMA Fungus">
        <title>IMA Genome-F 9: Draft genome sequence of Annulohypoxylon stygium, Aspergillus mulundensis, Berkeleyomyces basicola (syn. Thielaviopsis basicola), Ceratocystis smalleyi, two Cercospora beticola strains, Coleophoma cylindrospora, Fusarium fracticaudum, Phialophora cf. hyalina, and Morchella septimelata.</title>
        <authorList>
            <person name="Wingfield B.D."/>
            <person name="Bills G.F."/>
            <person name="Dong Y."/>
            <person name="Huang W."/>
            <person name="Nel W.J."/>
            <person name="Swalarsk-Parry B.S."/>
            <person name="Vaghefi N."/>
            <person name="Wilken P.M."/>
            <person name="An Z."/>
            <person name="de Beer Z.W."/>
            <person name="De Vos L."/>
            <person name="Chen L."/>
            <person name="Duong T.A."/>
            <person name="Gao Y."/>
            <person name="Hammerbacher A."/>
            <person name="Kikkert J.R."/>
            <person name="Li Y."/>
            <person name="Li H."/>
            <person name="Li K."/>
            <person name="Li Q."/>
            <person name="Liu X."/>
            <person name="Ma X."/>
            <person name="Naidoo K."/>
            <person name="Pethybridge S.J."/>
            <person name="Sun J."/>
            <person name="Steenkamp E.T."/>
            <person name="van der Nest M.A."/>
            <person name="van Wyk S."/>
            <person name="Wingfield M.J."/>
            <person name="Xiong C."/>
            <person name="Yue Q."/>
            <person name="Zhang X."/>
        </authorList>
    </citation>
    <scope>NUCLEOTIDE SEQUENCE [LARGE SCALE GENOMIC DNA]</scope>
    <source>
        <strain evidence="2 3">BP 5553</strain>
    </source>
</reference>
<protein>
    <submittedName>
        <fullName evidence="2">Uncharacterized protein</fullName>
    </submittedName>
</protein>
<dbReference type="EMBL" id="NPIC01000005">
    <property type="protein sequence ID" value="RDL35734.1"/>
    <property type="molecule type" value="Genomic_DNA"/>
</dbReference>
<gene>
    <name evidence="2" type="ORF">BP5553_06346</name>
</gene>
<keyword evidence="3" id="KW-1185">Reference proteome</keyword>
<name>A0A370TJN7_9HELO</name>
<organism evidence="2 3">
    <name type="scientific">Venustampulla echinocandica</name>
    <dbReference type="NCBI Taxonomy" id="2656787"/>
    <lineage>
        <taxon>Eukaryota</taxon>
        <taxon>Fungi</taxon>
        <taxon>Dikarya</taxon>
        <taxon>Ascomycota</taxon>
        <taxon>Pezizomycotina</taxon>
        <taxon>Leotiomycetes</taxon>
        <taxon>Helotiales</taxon>
        <taxon>Pleuroascaceae</taxon>
        <taxon>Venustampulla</taxon>
    </lineage>
</organism>
<dbReference type="AlphaFoldDB" id="A0A370TJN7"/>